<dbReference type="STRING" id="1236989.JCM15548_1866"/>
<dbReference type="OrthoDB" id="1120760at2"/>
<dbReference type="AlphaFoldDB" id="A0A0E9LT21"/>
<dbReference type="InterPro" id="IPR054207">
    <property type="entry name" value="DUF6913"/>
</dbReference>
<keyword evidence="2" id="KW-1185">Reference proteome</keyword>
<comment type="caution">
    <text evidence="1">The sequence shown here is derived from an EMBL/GenBank/DDBJ whole genome shotgun (WGS) entry which is preliminary data.</text>
</comment>
<dbReference type="RefSeq" id="WP_062122474.1">
    <property type="nucleotide sequence ID" value="NZ_BAZW01000004.1"/>
</dbReference>
<organism evidence="1 2">
    <name type="scientific">Geofilum rubicundum JCM 15548</name>
    <dbReference type="NCBI Taxonomy" id="1236989"/>
    <lineage>
        <taxon>Bacteria</taxon>
        <taxon>Pseudomonadati</taxon>
        <taxon>Bacteroidota</taxon>
        <taxon>Bacteroidia</taxon>
        <taxon>Marinilabiliales</taxon>
        <taxon>Marinilabiliaceae</taxon>
        <taxon>Geofilum</taxon>
    </lineage>
</organism>
<reference evidence="1 2" key="1">
    <citation type="journal article" date="2015" name="Microbes Environ.">
        <title>Distribution and evolution of nitrogen fixation genes in the phylum bacteroidetes.</title>
        <authorList>
            <person name="Inoue J."/>
            <person name="Oshima K."/>
            <person name="Suda W."/>
            <person name="Sakamoto M."/>
            <person name="Iino T."/>
            <person name="Noda S."/>
            <person name="Hongoh Y."/>
            <person name="Hattori M."/>
            <person name="Ohkuma M."/>
        </authorList>
    </citation>
    <scope>NUCLEOTIDE SEQUENCE [LARGE SCALE GENOMIC DNA]</scope>
    <source>
        <strain evidence="1">JCM 15548</strain>
    </source>
</reference>
<dbReference type="Proteomes" id="UP000032900">
    <property type="component" value="Unassembled WGS sequence"/>
</dbReference>
<name>A0A0E9LT21_9BACT</name>
<dbReference type="EMBL" id="BAZW01000004">
    <property type="protein sequence ID" value="GAO28742.1"/>
    <property type="molecule type" value="Genomic_DNA"/>
</dbReference>
<proteinExistence type="predicted"/>
<evidence type="ECO:0000313" key="1">
    <source>
        <dbReference type="EMBL" id="GAO28742.1"/>
    </source>
</evidence>
<accession>A0A0E9LT21</accession>
<protein>
    <submittedName>
        <fullName evidence="1">Uncharacterized protein</fullName>
    </submittedName>
</protein>
<sequence>MDFFKATRIKIGTMLLKSGLKKRKREVAAVGLNKVATLGIIFDASKEDNQKQIKEFIKSWPIGDLQFSAIGFIPDHKIENNYISDKTWSFFSEKDCDFFMQPKTESIQQFCNNKLDLLLVLDTHYHFPIEWISSMSMAKFKAGKSGDYDASLDFMIDLQEDSLEKLLKELKHYLGQLNS</sequence>
<evidence type="ECO:0000313" key="2">
    <source>
        <dbReference type="Proteomes" id="UP000032900"/>
    </source>
</evidence>
<gene>
    <name evidence="1" type="ORF">JCM15548_1866</name>
</gene>
<dbReference type="Pfam" id="PF21857">
    <property type="entry name" value="DUF6913"/>
    <property type="match status" value="1"/>
</dbReference>